<dbReference type="InterPro" id="IPR010970">
    <property type="entry name" value="Cys_dSase_SufS"/>
</dbReference>
<dbReference type="Proteomes" id="UP000077349">
    <property type="component" value="Unassembled WGS sequence"/>
</dbReference>
<evidence type="ECO:0000256" key="3">
    <source>
        <dbReference type="ARBA" id="ARBA00012239"/>
    </source>
</evidence>
<evidence type="ECO:0000259" key="7">
    <source>
        <dbReference type="Pfam" id="PF00266"/>
    </source>
</evidence>
<dbReference type="PANTHER" id="PTHR43586">
    <property type="entry name" value="CYSTEINE DESULFURASE"/>
    <property type="match status" value="1"/>
</dbReference>
<dbReference type="GO" id="GO:0005506">
    <property type="term" value="F:iron ion binding"/>
    <property type="evidence" value="ECO:0007669"/>
    <property type="project" value="InterPro"/>
</dbReference>
<dbReference type="PANTHER" id="PTHR43586:SF8">
    <property type="entry name" value="CYSTEINE DESULFURASE 1, CHLOROPLASTIC"/>
    <property type="match status" value="1"/>
</dbReference>
<protein>
    <recommendedName>
        <fullName evidence="3">cysteine desulfurase</fullName>
        <ecNumber evidence="3">2.8.1.7</ecNumber>
    </recommendedName>
</protein>
<evidence type="ECO:0000256" key="5">
    <source>
        <dbReference type="ARBA" id="ARBA00022898"/>
    </source>
</evidence>
<dbReference type="InterPro" id="IPR015422">
    <property type="entry name" value="PyrdxlP-dep_Trfase_small"/>
</dbReference>
<dbReference type="SUPFAM" id="SSF53383">
    <property type="entry name" value="PLP-dependent transferases"/>
    <property type="match status" value="1"/>
</dbReference>
<dbReference type="GO" id="GO:0051536">
    <property type="term" value="F:iron-sulfur cluster binding"/>
    <property type="evidence" value="ECO:0007669"/>
    <property type="project" value="InterPro"/>
</dbReference>
<dbReference type="NCBIfam" id="TIGR01979">
    <property type="entry name" value="sufS"/>
    <property type="match status" value="1"/>
</dbReference>
<evidence type="ECO:0000313" key="9">
    <source>
        <dbReference type="EMBL" id="OAG77780.1"/>
    </source>
</evidence>
<comment type="catalytic activity">
    <reaction evidence="6">
        <text>(sulfur carrier)-H + L-cysteine = (sulfur carrier)-SH + L-alanine</text>
        <dbReference type="Rhea" id="RHEA:43892"/>
        <dbReference type="Rhea" id="RHEA-COMP:14737"/>
        <dbReference type="Rhea" id="RHEA-COMP:14739"/>
        <dbReference type="ChEBI" id="CHEBI:29917"/>
        <dbReference type="ChEBI" id="CHEBI:35235"/>
        <dbReference type="ChEBI" id="CHEBI:57972"/>
        <dbReference type="ChEBI" id="CHEBI:64428"/>
        <dbReference type="EC" id="2.8.1.7"/>
    </reaction>
</comment>
<accession>A0A177GBZ7</accession>
<dbReference type="NCBIfam" id="TIGR01994">
    <property type="entry name" value="SUF_scaf_2"/>
    <property type="match status" value="1"/>
</dbReference>
<comment type="similarity">
    <text evidence="2">Belongs to the class-V pyridoxal-phosphate-dependent aminotransferase family. Csd subfamily.</text>
</comment>
<dbReference type="GO" id="GO:0030170">
    <property type="term" value="F:pyridoxal phosphate binding"/>
    <property type="evidence" value="ECO:0007669"/>
    <property type="project" value="InterPro"/>
</dbReference>
<evidence type="ECO:0000256" key="1">
    <source>
        <dbReference type="ARBA" id="ARBA00001933"/>
    </source>
</evidence>
<dbReference type="InterPro" id="IPR002871">
    <property type="entry name" value="NIF_FeS_clus_asmbl_NifU_N"/>
</dbReference>
<organism evidence="9 10">
    <name type="scientific">Acetobacter malorum</name>
    <dbReference type="NCBI Taxonomy" id="178901"/>
    <lineage>
        <taxon>Bacteria</taxon>
        <taxon>Pseudomonadati</taxon>
        <taxon>Pseudomonadota</taxon>
        <taxon>Alphaproteobacteria</taxon>
        <taxon>Acetobacterales</taxon>
        <taxon>Acetobacteraceae</taxon>
        <taxon>Acetobacter</taxon>
    </lineage>
</organism>
<dbReference type="InterPro" id="IPR015424">
    <property type="entry name" value="PyrdxlP-dep_Trfase"/>
</dbReference>
<evidence type="ECO:0000256" key="4">
    <source>
        <dbReference type="ARBA" id="ARBA00022679"/>
    </source>
</evidence>
<dbReference type="EMBL" id="LVHD01000011">
    <property type="protein sequence ID" value="OAG77780.1"/>
    <property type="molecule type" value="Genomic_DNA"/>
</dbReference>
<feature type="domain" description="Aminotransferase class V" evidence="7">
    <location>
        <begin position="36"/>
        <end position="385"/>
    </location>
</feature>
<reference evidence="9 10" key="1">
    <citation type="submission" date="2016-03" db="EMBL/GenBank/DDBJ databases">
        <title>Draft genome sequence of Acetobacter malorum CECT 7742, a strain isolated from strawberry vinegar.</title>
        <authorList>
            <person name="Sainz F."/>
            <person name="Mas A."/>
            <person name="Torija M.J."/>
        </authorList>
    </citation>
    <scope>NUCLEOTIDE SEQUENCE [LARGE SCALE GENOMIC DNA]</scope>
    <source>
        <strain evidence="9 10">CECT 7742</strain>
    </source>
</reference>
<feature type="domain" description="NIF system FeS cluster assembly NifU N-terminal" evidence="8">
    <location>
        <begin position="428"/>
        <end position="537"/>
    </location>
</feature>
<dbReference type="eggNOG" id="COG0520">
    <property type="taxonomic scope" value="Bacteria"/>
</dbReference>
<dbReference type="CDD" id="cd06664">
    <property type="entry name" value="IscU_like"/>
    <property type="match status" value="1"/>
</dbReference>
<dbReference type="InterPro" id="IPR015421">
    <property type="entry name" value="PyrdxlP-dep_Trfase_major"/>
</dbReference>
<comment type="caution">
    <text evidence="9">The sequence shown here is derived from an EMBL/GenBank/DDBJ whole genome shotgun (WGS) entry which is preliminary data.</text>
</comment>
<dbReference type="STRING" id="178901.AmDm5_1200"/>
<evidence type="ECO:0000259" key="8">
    <source>
        <dbReference type="Pfam" id="PF01592"/>
    </source>
</evidence>
<dbReference type="PATRIC" id="fig|178901.16.peg.1217"/>
<keyword evidence="4 9" id="KW-0808">Transferase</keyword>
<comment type="cofactor">
    <cofactor evidence="1">
        <name>pyridoxal 5'-phosphate</name>
        <dbReference type="ChEBI" id="CHEBI:597326"/>
    </cofactor>
</comment>
<dbReference type="Gene3D" id="3.90.1010.10">
    <property type="match status" value="1"/>
</dbReference>
<evidence type="ECO:0000256" key="2">
    <source>
        <dbReference type="ARBA" id="ARBA00010447"/>
    </source>
</evidence>
<dbReference type="Pfam" id="PF00266">
    <property type="entry name" value="Aminotran_5"/>
    <property type="match status" value="1"/>
</dbReference>
<dbReference type="AlphaFoldDB" id="A0A177GBZ7"/>
<dbReference type="Pfam" id="PF01592">
    <property type="entry name" value="NifU_N"/>
    <property type="match status" value="1"/>
</dbReference>
<dbReference type="GO" id="GO:0006534">
    <property type="term" value="P:cysteine metabolic process"/>
    <property type="evidence" value="ECO:0007669"/>
    <property type="project" value="InterPro"/>
</dbReference>
<dbReference type="GO" id="GO:0016226">
    <property type="term" value="P:iron-sulfur cluster assembly"/>
    <property type="evidence" value="ECO:0007669"/>
    <property type="project" value="InterPro"/>
</dbReference>
<keyword evidence="5" id="KW-0663">Pyridoxal phosphate</keyword>
<sequence length="569" mass="61685">MSMTSTQDKVRQDLDVAAIRQQFPILSQKVHDRPLVFLDSAASAQKPEAVIEAMTHTMRCQYANIHRGLYWMSERTTEAYEAVRDQVARFLNAHSREEIVFTRNSTEAINLVAHSFGALLKPGQAVVISEMEHHANLIPWQMLRDRAGIELRVAPITDAGDIDLDALQGLLADGKVALVAITHMSNVLGTVTPAKTIADMAHAAGAQVLFDGSQSVVHRKTDVQALGADFYTFTGHKLYGPTGIGVLWARKDLLEAMPPFMGGGDMISTVTFEKSTWANVPHKFEAGTPAIIETIGLGAAISWVEAIGFDAIGAHEAALTAHALTRLADVPGLKVVGQPKERGGVISFTMDDVHPHDIATLLDRNGIAVRAGHHCAEPLMRRLWADGHGARQLWYLHAAGRNRHAGGYAGAHSEFLCVNSLTDSGALYDRLIVDRARTPLHAGRLEQADAQGEGKNPLCGDKTRVDVQMTDTHISQVRHQTRGCAICLAAADLMAERITGLTVPQAQDLSRRFSAMLVAEPGSTPDTNTNTPALGPLEAFAPLRAHRARIRCAELPWVALKEALSHVDV</sequence>
<dbReference type="CDD" id="cd06453">
    <property type="entry name" value="SufS_like"/>
    <property type="match status" value="1"/>
</dbReference>
<dbReference type="Gene3D" id="3.90.1150.10">
    <property type="entry name" value="Aspartate Aminotransferase, domain 1"/>
    <property type="match status" value="1"/>
</dbReference>
<gene>
    <name evidence="9" type="ORF">Amal_01153</name>
</gene>
<proteinExistence type="inferred from homology"/>
<evidence type="ECO:0000256" key="6">
    <source>
        <dbReference type="ARBA" id="ARBA00050776"/>
    </source>
</evidence>
<dbReference type="Gene3D" id="3.40.640.10">
    <property type="entry name" value="Type I PLP-dependent aspartate aminotransferase-like (Major domain)"/>
    <property type="match status" value="1"/>
</dbReference>
<dbReference type="GO" id="GO:0031071">
    <property type="term" value="F:cysteine desulfurase activity"/>
    <property type="evidence" value="ECO:0007669"/>
    <property type="project" value="UniProtKB-EC"/>
</dbReference>
<dbReference type="EC" id="2.8.1.7" evidence="3"/>
<dbReference type="InterPro" id="IPR000192">
    <property type="entry name" value="Aminotrans_V_dom"/>
</dbReference>
<name>A0A177GBZ7_9PROT</name>
<dbReference type="SUPFAM" id="SSF82649">
    <property type="entry name" value="SufE/NifU"/>
    <property type="match status" value="1"/>
</dbReference>
<evidence type="ECO:0000313" key="10">
    <source>
        <dbReference type="Proteomes" id="UP000077349"/>
    </source>
</evidence>